<sequence length="159" mass="18850">KKKKKKKKKKICKQYDNGDKSVQVIPIDDNIYEWKVKFSNFDSESAIYLDLMKLGNIYGEEWNCVEMHVSFLMELFPIYPPKVRLVRPRLENFMFGRIVCMEELQVAKWNPVRTLEDIFNAIRHLILKAGHVDVTNPVNNPSNERPPFTEMEYQLLRLS</sequence>
<dbReference type="EMBL" id="ASPP01007315">
    <property type="protein sequence ID" value="ETO27360.1"/>
    <property type="molecule type" value="Genomic_DNA"/>
</dbReference>
<gene>
    <name evidence="2" type="ORF">RFI_09773</name>
</gene>
<dbReference type="Proteomes" id="UP000023152">
    <property type="component" value="Unassembled WGS sequence"/>
</dbReference>
<accession>X6NM71</accession>
<dbReference type="OrthoDB" id="1926878at2759"/>
<dbReference type="SUPFAM" id="SSF54495">
    <property type="entry name" value="UBC-like"/>
    <property type="match status" value="1"/>
</dbReference>
<dbReference type="InterPro" id="IPR000608">
    <property type="entry name" value="UBC"/>
</dbReference>
<dbReference type="CDD" id="cd23802">
    <property type="entry name" value="UBCc_UBE2Q"/>
    <property type="match status" value="1"/>
</dbReference>
<comment type="caution">
    <text evidence="2">The sequence shown here is derived from an EMBL/GenBank/DDBJ whole genome shotgun (WGS) entry which is preliminary data.</text>
</comment>
<proteinExistence type="predicted"/>
<reference evidence="2 3" key="1">
    <citation type="journal article" date="2013" name="Curr. Biol.">
        <title>The Genome of the Foraminiferan Reticulomyxa filosa.</title>
        <authorList>
            <person name="Glockner G."/>
            <person name="Hulsmann N."/>
            <person name="Schleicher M."/>
            <person name="Noegel A.A."/>
            <person name="Eichinger L."/>
            <person name="Gallinger C."/>
            <person name="Pawlowski J."/>
            <person name="Sierra R."/>
            <person name="Euteneuer U."/>
            <person name="Pillet L."/>
            <person name="Moustafa A."/>
            <person name="Platzer M."/>
            <person name="Groth M."/>
            <person name="Szafranski K."/>
            <person name="Schliwa M."/>
        </authorList>
    </citation>
    <scope>NUCLEOTIDE SEQUENCE [LARGE SCALE GENOMIC DNA]</scope>
</reference>
<dbReference type="AlphaFoldDB" id="X6NM71"/>
<protein>
    <recommendedName>
        <fullName evidence="1">UBC core domain-containing protein</fullName>
    </recommendedName>
</protein>
<feature type="non-terminal residue" evidence="2">
    <location>
        <position position="1"/>
    </location>
</feature>
<evidence type="ECO:0000259" key="1">
    <source>
        <dbReference type="PROSITE" id="PS50127"/>
    </source>
</evidence>
<dbReference type="PROSITE" id="PS50127">
    <property type="entry name" value="UBC_2"/>
    <property type="match status" value="1"/>
</dbReference>
<keyword evidence="3" id="KW-1185">Reference proteome</keyword>
<name>X6NM71_RETFI</name>
<dbReference type="Gene3D" id="3.10.110.10">
    <property type="entry name" value="Ubiquitin Conjugating Enzyme"/>
    <property type="match status" value="1"/>
</dbReference>
<evidence type="ECO:0000313" key="3">
    <source>
        <dbReference type="Proteomes" id="UP000023152"/>
    </source>
</evidence>
<dbReference type="InterPro" id="IPR016135">
    <property type="entry name" value="UBQ-conjugating_enzyme/RWD"/>
</dbReference>
<feature type="domain" description="UBC core" evidence="1">
    <location>
        <begin position="1"/>
        <end position="159"/>
    </location>
</feature>
<evidence type="ECO:0000313" key="2">
    <source>
        <dbReference type="EMBL" id="ETO27360.1"/>
    </source>
</evidence>
<organism evidence="2 3">
    <name type="scientific">Reticulomyxa filosa</name>
    <dbReference type="NCBI Taxonomy" id="46433"/>
    <lineage>
        <taxon>Eukaryota</taxon>
        <taxon>Sar</taxon>
        <taxon>Rhizaria</taxon>
        <taxon>Retaria</taxon>
        <taxon>Foraminifera</taxon>
        <taxon>Monothalamids</taxon>
        <taxon>Reticulomyxidae</taxon>
        <taxon>Reticulomyxa</taxon>
    </lineage>
</organism>